<evidence type="ECO:0000256" key="6">
    <source>
        <dbReference type="ARBA" id="ARBA00023136"/>
    </source>
</evidence>
<dbReference type="Proteomes" id="UP000700596">
    <property type="component" value="Unassembled WGS sequence"/>
</dbReference>
<dbReference type="PANTHER" id="PTHR48022">
    <property type="entry name" value="PLASTIDIC GLUCOSE TRANSPORTER 4"/>
    <property type="match status" value="1"/>
</dbReference>
<feature type="transmembrane region" description="Helical" evidence="8">
    <location>
        <begin position="185"/>
        <end position="205"/>
    </location>
</feature>
<evidence type="ECO:0000259" key="9">
    <source>
        <dbReference type="PROSITE" id="PS50850"/>
    </source>
</evidence>
<dbReference type="OrthoDB" id="6612291at2759"/>
<keyword evidence="4 8" id="KW-0812">Transmembrane</keyword>
<proteinExistence type="inferred from homology"/>
<keyword evidence="3" id="KW-0813">Transport</keyword>
<evidence type="ECO:0000256" key="2">
    <source>
        <dbReference type="ARBA" id="ARBA00010992"/>
    </source>
</evidence>
<evidence type="ECO:0000256" key="4">
    <source>
        <dbReference type="ARBA" id="ARBA00022692"/>
    </source>
</evidence>
<protein>
    <recommendedName>
        <fullName evidence="9">Major facilitator superfamily (MFS) profile domain-containing protein</fullName>
    </recommendedName>
</protein>
<feature type="transmembrane region" description="Helical" evidence="8">
    <location>
        <begin position="152"/>
        <end position="179"/>
    </location>
</feature>
<keyword evidence="11" id="KW-1185">Reference proteome</keyword>
<dbReference type="Gene3D" id="1.20.1250.20">
    <property type="entry name" value="MFS general substrate transporter like domains"/>
    <property type="match status" value="1"/>
</dbReference>
<feature type="transmembrane region" description="Helical" evidence="8">
    <location>
        <begin position="341"/>
        <end position="363"/>
    </location>
</feature>
<dbReference type="InterPro" id="IPR005829">
    <property type="entry name" value="Sugar_transporter_CS"/>
</dbReference>
<feature type="compositionally biased region" description="Polar residues" evidence="7">
    <location>
        <begin position="680"/>
        <end position="696"/>
    </location>
</feature>
<organism evidence="10 11">
    <name type="scientific">Dendryphion nanum</name>
    <dbReference type="NCBI Taxonomy" id="256645"/>
    <lineage>
        <taxon>Eukaryota</taxon>
        <taxon>Fungi</taxon>
        <taxon>Dikarya</taxon>
        <taxon>Ascomycota</taxon>
        <taxon>Pezizomycotina</taxon>
        <taxon>Dothideomycetes</taxon>
        <taxon>Pleosporomycetidae</taxon>
        <taxon>Pleosporales</taxon>
        <taxon>Torulaceae</taxon>
        <taxon>Dendryphion</taxon>
    </lineage>
</organism>
<feature type="compositionally biased region" description="Low complexity" evidence="7">
    <location>
        <begin position="555"/>
        <end position="576"/>
    </location>
</feature>
<feature type="transmembrane region" description="Helical" evidence="8">
    <location>
        <begin position="417"/>
        <end position="434"/>
    </location>
</feature>
<dbReference type="InterPro" id="IPR050360">
    <property type="entry name" value="MFS_Sugar_Transporters"/>
</dbReference>
<reference evidence="10" key="1">
    <citation type="journal article" date="2021" name="Nat. Commun.">
        <title>Genetic determinants of endophytism in the Arabidopsis root mycobiome.</title>
        <authorList>
            <person name="Mesny F."/>
            <person name="Miyauchi S."/>
            <person name="Thiergart T."/>
            <person name="Pickel B."/>
            <person name="Atanasova L."/>
            <person name="Karlsson M."/>
            <person name="Huettel B."/>
            <person name="Barry K.W."/>
            <person name="Haridas S."/>
            <person name="Chen C."/>
            <person name="Bauer D."/>
            <person name="Andreopoulos W."/>
            <person name="Pangilinan J."/>
            <person name="LaButti K."/>
            <person name="Riley R."/>
            <person name="Lipzen A."/>
            <person name="Clum A."/>
            <person name="Drula E."/>
            <person name="Henrissat B."/>
            <person name="Kohler A."/>
            <person name="Grigoriev I.V."/>
            <person name="Martin F.M."/>
            <person name="Hacquard S."/>
        </authorList>
    </citation>
    <scope>NUCLEOTIDE SEQUENCE</scope>
    <source>
        <strain evidence="10">MPI-CAGE-CH-0243</strain>
    </source>
</reference>
<dbReference type="InterPro" id="IPR036259">
    <property type="entry name" value="MFS_trans_sf"/>
</dbReference>
<evidence type="ECO:0000256" key="8">
    <source>
        <dbReference type="SAM" id="Phobius"/>
    </source>
</evidence>
<feature type="compositionally biased region" description="Basic and acidic residues" evidence="7">
    <location>
        <begin position="707"/>
        <end position="717"/>
    </location>
</feature>
<dbReference type="AlphaFoldDB" id="A0A9P9ICM9"/>
<name>A0A9P9ICM9_9PLEO</name>
<sequence length="741" mass="81377">MSKFLGLRGKSLATVISVVCGLCFLCFGYAQGVVGGLLTVPAFLARFPQIDTINNSSARNARLQGITVGTWNLGCFASAILTIFIGDYLGRRKTLMLGLAIWVIGEIVQCTSYSFGQFIAGRFIAGFGNGFTTATVPAYQAECVKSHRKGTILMISAGAFIAAGLALSYWLTFAFAYISNASASWRVPIALQILFAVVAFGLLIFMPESPRWLILTGREDEALKVLAALNDEDIEGPEIRNEFLQIKDAILIMTQGSTSSMRSNGDRRNLHRAILAYFVQVMQQLSGINLVLQYLALIMYTQFTYSGWLARLLGACAATEYFLASFIAVVGIDRFWGRRSLMMFGAAGMCLCMVLLTIMTYLWQEQGVSGTNIAGTVFLFGFSTFFAIGWQGMAWLYQVEVVPLRIRGPANALSTSANWMFNFVVVMIAPIALHNIGYRTYIIFACTNFAIVPLIYFFYPETAYRSLEEVDVLFHLAAQTPNPWLSVVRIAKETPLWFGRKGENPFIYEKSEWHRNHLDFQSSGSTLAQQYEKNNNSPNSDDSHPAAGSIGQAIPVTPSTSPDSNPSPGSGSSPTPILSKTNDKVKRASGSSTPGADRFSHKYNQSQGKSYHSATSSYSDAQSAYNHAQWRESEMAPPPLRVSMHPDTRDSANPPVSQRMLNQSVLSTGDEGAGAPSTAYPRQSMGTGIARTTTGRETYYPDGIEPVTERDGPERPRSTSSNESWSRFPPREAGRSGGWRY</sequence>
<feature type="transmembrane region" description="Helical" evidence="8">
    <location>
        <begin position="375"/>
        <end position="397"/>
    </location>
</feature>
<feature type="compositionally biased region" description="Polar residues" evidence="7">
    <location>
        <begin position="654"/>
        <end position="667"/>
    </location>
</feature>
<dbReference type="InterPro" id="IPR005828">
    <property type="entry name" value="MFS_sugar_transport-like"/>
</dbReference>
<evidence type="ECO:0000313" key="10">
    <source>
        <dbReference type="EMBL" id="KAH7115921.1"/>
    </source>
</evidence>
<evidence type="ECO:0000313" key="11">
    <source>
        <dbReference type="Proteomes" id="UP000700596"/>
    </source>
</evidence>
<dbReference type="PANTHER" id="PTHR48022:SF68">
    <property type="entry name" value="MAJOR FACILITATOR SUPERFAMILY (MFS) PROFILE DOMAIN-CONTAINING PROTEIN-RELATED"/>
    <property type="match status" value="1"/>
</dbReference>
<feature type="transmembrane region" description="Helical" evidence="8">
    <location>
        <begin position="274"/>
        <end position="296"/>
    </location>
</feature>
<feature type="compositionally biased region" description="Polar residues" evidence="7">
    <location>
        <begin position="602"/>
        <end position="626"/>
    </location>
</feature>
<feature type="region of interest" description="Disordered" evidence="7">
    <location>
        <begin position="530"/>
        <end position="741"/>
    </location>
</feature>
<feature type="transmembrane region" description="Helical" evidence="8">
    <location>
        <begin position="12"/>
        <end position="30"/>
    </location>
</feature>
<dbReference type="InterPro" id="IPR020846">
    <property type="entry name" value="MFS_dom"/>
</dbReference>
<comment type="similarity">
    <text evidence="2">Belongs to the major facilitator superfamily. Sugar transporter (TC 2.A.1.1) family.</text>
</comment>
<dbReference type="PROSITE" id="PS00217">
    <property type="entry name" value="SUGAR_TRANSPORT_2"/>
    <property type="match status" value="1"/>
</dbReference>
<feature type="transmembrane region" description="Helical" evidence="8">
    <location>
        <begin position="308"/>
        <end position="329"/>
    </location>
</feature>
<dbReference type="PRINTS" id="PR00171">
    <property type="entry name" value="SUGRTRNSPORT"/>
</dbReference>
<evidence type="ECO:0000256" key="1">
    <source>
        <dbReference type="ARBA" id="ARBA00004141"/>
    </source>
</evidence>
<dbReference type="GO" id="GO:0016020">
    <property type="term" value="C:membrane"/>
    <property type="evidence" value="ECO:0007669"/>
    <property type="project" value="UniProtKB-SubCell"/>
</dbReference>
<comment type="caution">
    <text evidence="10">The sequence shown here is derived from an EMBL/GenBank/DDBJ whole genome shotgun (WGS) entry which is preliminary data.</text>
</comment>
<dbReference type="EMBL" id="JAGMWT010000015">
    <property type="protein sequence ID" value="KAH7115921.1"/>
    <property type="molecule type" value="Genomic_DNA"/>
</dbReference>
<keyword evidence="6 8" id="KW-0472">Membrane</keyword>
<dbReference type="FunFam" id="1.20.1250.20:FF:000090">
    <property type="entry name" value="MFS sugar transporter, putative"/>
    <property type="match status" value="1"/>
</dbReference>
<dbReference type="GO" id="GO:0005351">
    <property type="term" value="F:carbohydrate:proton symporter activity"/>
    <property type="evidence" value="ECO:0007669"/>
    <property type="project" value="TreeGrafter"/>
</dbReference>
<accession>A0A9P9ICM9</accession>
<evidence type="ECO:0000256" key="7">
    <source>
        <dbReference type="SAM" id="MobiDB-lite"/>
    </source>
</evidence>
<keyword evidence="5 8" id="KW-1133">Transmembrane helix</keyword>
<feature type="transmembrane region" description="Helical" evidence="8">
    <location>
        <begin position="440"/>
        <end position="459"/>
    </location>
</feature>
<evidence type="ECO:0000256" key="3">
    <source>
        <dbReference type="ARBA" id="ARBA00022448"/>
    </source>
</evidence>
<dbReference type="PROSITE" id="PS50850">
    <property type="entry name" value="MFS"/>
    <property type="match status" value="1"/>
</dbReference>
<dbReference type="InterPro" id="IPR003663">
    <property type="entry name" value="Sugar/inositol_transpt"/>
</dbReference>
<comment type="subcellular location">
    <subcellularLocation>
        <location evidence="1">Membrane</location>
        <topology evidence="1">Multi-pass membrane protein</topology>
    </subcellularLocation>
</comment>
<gene>
    <name evidence="10" type="ORF">B0J11DRAFT_113492</name>
</gene>
<dbReference type="NCBIfam" id="TIGR00879">
    <property type="entry name" value="SP"/>
    <property type="match status" value="1"/>
</dbReference>
<dbReference type="SUPFAM" id="SSF103473">
    <property type="entry name" value="MFS general substrate transporter"/>
    <property type="match status" value="1"/>
</dbReference>
<evidence type="ECO:0000256" key="5">
    <source>
        <dbReference type="ARBA" id="ARBA00022989"/>
    </source>
</evidence>
<feature type="domain" description="Major facilitator superfamily (MFS) profile" evidence="9">
    <location>
        <begin position="16"/>
        <end position="463"/>
    </location>
</feature>
<feature type="transmembrane region" description="Helical" evidence="8">
    <location>
        <begin position="71"/>
        <end position="89"/>
    </location>
</feature>
<dbReference type="Pfam" id="PF00083">
    <property type="entry name" value="Sugar_tr"/>
    <property type="match status" value="1"/>
</dbReference>